<dbReference type="AlphaFoldDB" id="A0A0A0EJY2"/>
<accession>A0A0A0EJY2</accession>
<name>A0A0A0EJY2_9GAMM</name>
<dbReference type="InterPro" id="IPR017734">
    <property type="entry name" value="T6SS_SciN"/>
</dbReference>
<dbReference type="eggNOG" id="COG3521">
    <property type="taxonomic scope" value="Bacteria"/>
</dbReference>
<dbReference type="PANTHER" id="PTHR37625">
    <property type="entry name" value="OUTER MEMBRANE LIPOPROTEIN-RELATED"/>
    <property type="match status" value="1"/>
</dbReference>
<reference evidence="1 2" key="1">
    <citation type="submission" date="2013-08" db="EMBL/GenBank/DDBJ databases">
        <title>Genome sequencing of Lysobacter.</title>
        <authorList>
            <person name="Zhang S."/>
            <person name="Wang G."/>
        </authorList>
    </citation>
    <scope>NUCLEOTIDE SEQUENCE [LARGE SCALE GENOMIC DNA]</scope>
    <source>
        <strain evidence="1 2">Ko07</strain>
    </source>
</reference>
<dbReference type="PANTHER" id="PTHR37625:SF4">
    <property type="entry name" value="OUTER MEMBRANE LIPOPROTEIN"/>
    <property type="match status" value="1"/>
</dbReference>
<comment type="caution">
    <text evidence="1">The sequence shown here is derived from an EMBL/GenBank/DDBJ whole genome shotgun (WGS) entry which is preliminary data.</text>
</comment>
<dbReference type="Pfam" id="PF12790">
    <property type="entry name" value="T6SS-SciN"/>
    <property type="match status" value="1"/>
</dbReference>
<dbReference type="STRING" id="1122185.N792_11100"/>
<dbReference type="InterPro" id="IPR038706">
    <property type="entry name" value="Type_VI_SciN-like_sf"/>
</dbReference>
<gene>
    <name evidence="1" type="ORF">N792_11100</name>
</gene>
<evidence type="ECO:0000313" key="2">
    <source>
        <dbReference type="Proteomes" id="UP000030017"/>
    </source>
</evidence>
<proteinExistence type="predicted"/>
<sequence>MALAGGLLLVSGCAGHGGIRQTFDKTLQAVGLKAAAPPPHSVPLRFQAGDNLNAGDGERGVSLVVRVYQLRERKRFEDAAFEVYLDEQRERDVLGDDLLGVTEFLLAPGQRHEVLEPLPADGRHVGVVSLFRAPAPTRWRLVFDAGKAAGEGVTIGLHACAMTTPGPALETVLATPPHSLSSSRCPPLRR</sequence>
<dbReference type="NCBIfam" id="TIGR03352">
    <property type="entry name" value="VI_chp_3"/>
    <property type="match status" value="1"/>
</dbReference>
<dbReference type="Gene3D" id="2.60.40.4150">
    <property type="entry name" value="Type VI secretion system, lipoprotein SciN"/>
    <property type="match status" value="1"/>
</dbReference>
<dbReference type="Proteomes" id="UP000030017">
    <property type="component" value="Unassembled WGS sequence"/>
</dbReference>
<dbReference type="EMBL" id="AVPS01000007">
    <property type="protein sequence ID" value="KGM51286.1"/>
    <property type="molecule type" value="Genomic_DNA"/>
</dbReference>
<evidence type="ECO:0008006" key="3">
    <source>
        <dbReference type="Google" id="ProtNLM"/>
    </source>
</evidence>
<protein>
    <recommendedName>
        <fullName evidence="3">Type VI secretion protein</fullName>
    </recommendedName>
</protein>
<keyword evidence="2" id="KW-1185">Reference proteome</keyword>
<evidence type="ECO:0000313" key="1">
    <source>
        <dbReference type="EMBL" id="KGM51286.1"/>
    </source>
</evidence>
<organism evidence="1 2">
    <name type="scientific">Lysobacter concretionis Ko07 = DSM 16239</name>
    <dbReference type="NCBI Taxonomy" id="1122185"/>
    <lineage>
        <taxon>Bacteria</taxon>
        <taxon>Pseudomonadati</taxon>
        <taxon>Pseudomonadota</taxon>
        <taxon>Gammaproteobacteria</taxon>
        <taxon>Lysobacterales</taxon>
        <taxon>Lysobacteraceae</taxon>
        <taxon>Novilysobacter</taxon>
    </lineage>
</organism>